<dbReference type="InterPro" id="IPR008915">
    <property type="entry name" value="Peptidase_M50"/>
</dbReference>
<evidence type="ECO:0000256" key="7">
    <source>
        <dbReference type="ARBA" id="ARBA00022801"/>
    </source>
</evidence>
<dbReference type="GO" id="GO:0008237">
    <property type="term" value="F:metallopeptidase activity"/>
    <property type="evidence" value="ECO:0007669"/>
    <property type="project" value="UniProtKB-KW"/>
</dbReference>
<dbReference type="EC" id="3.4.24.-" evidence="14"/>
<dbReference type="GO" id="GO:0006508">
    <property type="term" value="P:proteolysis"/>
    <property type="evidence" value="ECO:0007669"/>
    <property type="project" value="UniProtKB-KW"/>
</dbReference>
<evidence type="ECO:0000256" key="10">
    <source>
        <dbReference type="ARBA" id="ARBA00023049"/>
    </source>
</evidence>
<keyword evidence="7 14" id="KW-0378">Hydrolase</keyword>
<name>A0A238KPN7_9RHOB</name>
<proteinExistence type="inferred from homology"/>
<comment type="subcellular location">
    <subcellularLocation>
        <location evidence="2">Membrane</location>
        <topology evidence="2">Multi-pass membrane protein</topology>
    </subcellularLocation>
</comment>
<evidence type="ECO:0000256" key="11">
    <source>
        <dbReference type="ARBA" id="ARBA00023136"/>
    </source>
</evidence>
<evidence type="ECO:0000259" key="13">
    <source>
        <dbReference type="Pfam" id="PF02163"/>
    </source>
</evidence>
<feature type="transmembrane region" description="Helical" evidence="12">
    <location>
        <begin position="175"/>
        <end position="198"/>
    </location>
</feature>
<evidence type="ECO:0000313" key="15">
    <source>
        <dbReference type="Proteomes" id="UP000202922"/>
    </source>
</evidence>
<feature type="domain" description="Peptidase M50" evidence="13">
    <location>
        <begin position="57"/>
        <end position="127"/>
    </location>
</feature>
<feature type="domain" description="Peptidase M50" evidence="13">
    <location>
        <begin position="136"/>
        <end position="175"/>
    </location>
</feature>
<evidence type="ECO:0000256" key="3">
    <source>
        <dbReference type="ARBA" id="ARBA00007931"/>
    </source>
</evidence>
<keyword evidence="8" id="KW-0862">Zinc</keyword>
<keyword evidence="11 12" id="KW-0472">Membrane</keyword>
<keyword evidence="6" id="KW-0479">Metal-binding</keyword>
<dbReference type="Proteomes" id="UP000202922">
    <property type="component" value="Unassembled WGS sequence"/>
</dbReference>
<comment type="cofactor">
    <cofactor evidence="1">
        <name>Zn(2+)</name>
        <dbReference type="ChEBI" id="CHEBI:29105"/>
    </cofactor>
</comment>
<evidence type="ECO:0000256" key="1">
    <source>
        <dbReference type="ARBA" id="ARBA00001947"/>
    </source>
</evidence>
<evidence type="ECO:0000256" key="8">
    <source>
        <dbReference type="ARBA" id="ARBA00022833"/>
    </source>
</evidence>
<comment type="similarity">
    <text evidence="3">Belongs to the peptidase M50B family.</text>
</comment>
<dbReference type="Pfam" id="PF02163">
    <property type="entry name" value="Peptidase_M50"/>
    <property type="match status" value="2"/>
</dbReference>
<keyword evidence="15" id="KW-1185">Reference proteome</keyword>
<sequence>MVLLFSIALCALTLYSLRGGLTPSGQMAVAGFDFQGFALGGLAFAAAAFFWGPMYGLALVLSIMLHEFGHVAAFRICGHHDARFRLIPLMGGVAISDRAPDSQGEDFFITLMGPAICLAPMVLSFVLAEVAEPYSYTVADFFYTFGSVTAALNFFNLLPFWPLDGGRMTRNMTYAFWPSGARALTVLMSAALAAAAVAMQSTPLLIFAVFGAQSIYSMTHLDAVQRPMKRMHAFLAALAYFFTAAAHFVGGLWLILWFL</sequence>
<feature type="transmembrane region" description="Helical" evidence="12">
    <location>
        <begin position="233"/>
        <end position="258"/>
    </location>
</feature>
<keyword evidence="9 12" id="KW-1133">Transmembrane helix</keyword>
<feature type="transmembrane region" description="Helical" evidence="12">
    <location>
        <begin position="107"/>
        <end position="128"/>
    </location>
</feature>
<gene>
    <name evidence="14" type="primary">spoIVFB</name>
    <name evidence="14" type="ORF">COL8621_02595</name>
</gene>
<feature type="transmembrane region" description="Helical" evidence="12">
    <location>
        <begin position="140"/>
        <end position="163"/>
    </location>
</feature>
<evidence type="ECO:0000256" key="5">
    <source>
        <dbReference type="ARBA" id="ARBA00022692"/>
    </source>
</evidence>
<protein>
    <submittedName>
        <fullName evidence="14">Stage IV sporulation protein FB</fullName>
        <ecNumber evidence="14">3.4.24.-</ecNumber>
    </submittedName>
</protein>
<organism evidence="14 15">
    <name type="scientific">Actibacterium lipolyticum</name>
    <dbReference type="NCBI Taxonomy" id="1524263"/>
    <lineage>
        <taxon>Bacteria</taxon>
        <taxon>Pseudomonadati</taxon>
        <taxon>Pseudomonadota</taxon>
        <taxon>Alphaproteobacteria</taxon>
        <taxon>Rhodobacterales</taxon>
        <taxon>Roseobacteraceae</taxon>
        <taxon>Actibacterium</taxon>
    </lineage>
</organism>
<dbReference type="EMBL" id="FXYE01000002">
    <property type="protein sequence ID" value="SMX44627.1"/>
    <property type="molecule type" value="Genomic_DNA"/>
</dbReference>
<evidence type="ECO:0000256" key="4">
    <source>
        <dbReference type="ARBA" id="ARBA00022670"/>
    </source>
</evidence>
<accession>A0A238KPN7</accession>
<dbReference type="RefSeq" id="WP_093967724.1">
    <property type="nucleotide sequence ID" value="NZ_FXYE01000002.1"/>
</dbReference>
<evidence type="ECO:0000256" key="6">
    <source>
        <dbReference type="ARBA" id="ARBA00022723"/>
    </source>
</evidence>
<feature type="transmembrane region" description="Helical" evidence="12">
    <location>
        <begin position="204"/>
        <end position="221"/>
    </location>
</feature>
<dbReference type="AlphaFoldDB" id="A0A238KPN7"/>
<dbReference type="GO" id="GO:0016020">
    <property type="term" value="C:membrane"/>
    <property type="evidence" value="ECO:0007669"/>
    <property type="project" value="UniProtKB-SubCell"/>
</dbReference>
<dbReference type="PANTHER" id="PTHR39188:SF3">
    <property type="entry name" value="STAGE IV SPORULATION PROTEIN FB"/>
    <property type="match status" value="1"/>
</dbReference>
<evidence type="ECO:0000256" key="12">
    <source>
        <dbReference type="SAM" id="Phobius"/>
    </source>
</evidence>
<dbReference type="GO" id="GO:0046872">
    <property type="term" value="F:metal ion binding"/>
    <property type="evidence" value="ECO:0007669"/>
    <property type="project" value="UniProtKB-KW"/>
</dbReference>
<dbReference type="OrthoDB" id="7866850at2"/>
<keyword evidence="4" id="KW-0645">Protease</keyword>
<evidence type="ECO:0000256" key="9">
    <source>
        <dbReference type="ARBA" id="ARBA00022989"/>
    </source>
</evidence>
<keyword evidence="5 12" id="KW-0812">Transmembrane</keyword>
<evidence type="ECO:0000256" key="2">
    <source>
        <dbReference type="ARBA" id="ARBA00004141"/>
    </source>
</evidence>
<dbReference type="PANTHER" id="PTHR39188">
    <property type="entry name" value="MEMBRANE-ASSOCIATED ZINC METALLOPROTEASE M50B"/>
    <property type="match status" value="1"/>
</dbReference>
<reference evidence="15" key="1">
    <citation type="submission" date="2017-05" db="EMBL/GenBank/DDBJ databases">
        <authorList>
            <person name="Rodrigo-Torres L."/>
            <person name="Arahal R. D."/>
            <person name="Lucena T."/>
        </authorList>
    </citation>
    <scope>NUCLEOTIDE SEQUENCE [LARGE SCALE GENOMIC DNA]</scope>
    <source>
        <strain evidence="15">CECT 8621</strain>
    </source>
</reference>
<feature type="transmembrane region" description="Helical" evidence="12">
    <location>
        <begin position="42"/>
        <end position="65"/>
    </location>
</feature>
<evidence type="ECO:0000313" key="14">
    <source>
        <dbReference type="EMBL" id="SMX44627.1"/>
    </source>
</evidence>
<keyword evidence="10" id="KW-0482">Metalloprotease</keyword>